<comment type="similarity">
    <text evidence="2 9">Belongs to the cation transport ATPase (P-type) (TC 3.A.3) family. Type IB subfamily.</text>
</comment>
<keyword evidence="5" id="KW-1133">Transmembrane helix</keyword>
<dbReference type="InterPro" id="IPR027256">
    <property type="entry name" value="P-typ_ATPase_IB"/>
</dbReference>
<organism evidence="11">
    <name type="scientific">Hydrogenobacter sp</name>
    <dbReference type="NCBI Taxonomy" id="2152829"/>
    <lineage>
        <taxon>Bacteria</taxon>
        <taxon>Pseudomonadati</taxon>
        <taxon>Aquificota</taxon>
        <taxon>Aquificia</taxon>
        <taxon>Aquificales</taxon>
        <taxon>Aquificaceae</taxon>
        <taxon>Hydrogenobacter</taxon>
    </lineage>
</organism>
<comment type="catalytic activity">
    <reaction evidence="8">
        <text>Zn(2+)(in) + ATP + H2O = Zn(2+)(out) + ADP + phosphate + H(+)</text>
        <dbReference type="Rhea" id="RHEA:20621"/>
        <dbReference type="ChEBI" id="CHEBI:15377"/>
        <dbReference type="ChEBI" id="CHEBI:15378"/>
        <dbReference type="ChEBI" id="CHEBI:29105"/>
        <dbReference type="ChEBI" id="CHEBI:30616"/>
        <dbReference type="ChEBI" id="CHEBI:43474"/>
        <dbReference type="ChEBI" id="CHEBI:456216"/>
        <dbReference type="EC" id="7.2.2.12"/>
    </reaction>
</comment>
<dbReference type="SFLD" id="SFLDS00003">
    <property type="entry name" value="Haloacid_Dehalogenase"/>
    <property type="match status" value="1"/>
</dbReference>
<dbReference type="EC" id="7.2.2.12" evidence="7"/>
<dbReference type="SFLD" id="SFLDG00002">
    <property type="entry name" value="C1.7:_P-type_atpase_like"/>
    <property type="match status" value="1"/>
</dbReference>
<dbReference type="InterPro" id="IPR008250">
    <property type="entry name" value="ATPase_P-typ_transduc_dom_A_sf"/>
</dbReference>
<reference evidence="11" key="1">
    <citation type="journal article" date="2020" name="mSystems">
        <title>Genome- and Community-Level Interaction Insights into Carbon Utilization and Element Cycling Functions of Hydrothermarchaeota in Hydrothermal Sediment.</title>
        <authorList>
            <person name="Zhou Z."/>
            <person name="Liu Y."/>
            <person name="Xu W."/>
            <person name="Pan J."/>
            <person name="Luo Z.H."/>
            <person name="Li M."/>
        </authorList>
    </citation>
    <scope>NUCLEOTIDE SEQUENCE [LARGE SCALE GENOMIC DNA]</scope>
    <source>
        <strain evidence="11">SpSt-132</strain>
    </source>
</reference>
<dbReference type="InterPro" id="IPR059000">
    <property type="entry name" value="ATPase_P-type_domA"/>
</dbReference>
<evidence type="ECO:0000256" key="2">
    <source>
        <dbReference type="ARBA" id="ARBA00006024"/>
    </source>
</evidence>
<keyword evidence="4" id="KW-1278">Translocase</keyword>
<evidence type="ECO:0000256" key="5">
    <source>
        <dbReference type="ARBA" id="ARBA00022989"/>
    </source>
</evidence>
<dbReference type="PRINTS" id="PR00119">
    <property type="entry name" value="CATATPASE"/>
</dbReference>
<dbReference type="PROSITE" id="PS00154">
    <property type="entry name" value="ATPASE_E1_E2"/>
    <property type="match status" value="1"/>
</dbReference>
<dbReference type="InterPro" id="IPR023299">
    <property type="entry name" value="ATPase_P-typ_cyto_dom_N"/>
</dbReference>
<keyword evidence="9" id="KW-1003">Cell membrane</keyword>
<accession>A0A7C2V3H3</accession>
<dbReference type="Pfam" id="PF00122">
    <property type="entry name" value="E1-E2_ATPase"/>
    <property type="match status" value="1"/>
</dbReference>
<evidence type="ECO:0000256" key="3">
    <source>
        <dbReference type="ARBA" id="ARBA00022692"/>
    </source>
</evidence>
<dbReference type="GO" id="GO:0016463">
    <property type="term" value="F:P-type zinc transporter activity"/>
    <property type="evidence" value="ECO:0007669"/>
    <property type="project" value="UniProtKB-EC"/>
</dbReference>
<evidence type="ECO:0000256" key="6">
    <source>
        <dbReference type="ARBA" id="ARBA00023136"/>
    </source>
</evidence>
<dbReference type="PANTHER" id="PTHR48085">
    <property type="entry name" value="CADMIUM/ZINC-TRANSPORTING ATPASE HMA2-RELATED"/>
    <property type="match status" value="1"/>
</dbReference>
<evidence type="ECO:0000256" key="1">
    <source>
        <dbReference type="ARBA" id="ARBA00004370"/>
    </source>
</evidence>
<comment type="subcellular location">
    <subcellularLocation>
        <location evidence="9">Cell membrane</location>
    </subcellularLocation>
    <subcellularLocation>
        <location evidence="1">Membrane</location>
    </subcellularLocation>
</comment>
<dbReference type="Gene3D" id="2.70.150.10">
    <property type="entry name" value="Calcium-transporting ATPase, cytoplasmic transduction domain A"/>
    <property type="match status" value="1"/>
</dbReference>
<keyword evidence="6" id="KW-0472">Membrane</keyword>
<name>A0A7C2V3H3_9AQUI</name>
<comment type="caution">
    <text evidence="11">The sequence shown here is derived from an EMBL/GenBank/DDBJ whole genome shotgun (WGS) entry which is preliminary data.</text>
</comment>
<keyword evidence="9" id="KW-0067">ATP-binding</keyword>
<dbReference type="NCBIfam" id="TIGR01494">
    <property type="entry name" value="ATPase_P-type"/>
    <property type="match status" value="1"/>
</dbReference>
<dbReference type="GO" id="GO:0005886">
    <property type="term" value="C:plasma membrane"/>
    <property type="evidence" value="ECO:0007669"/>
    <property type="project" value="UniProtKB-SubCell"/>
</dbReference>
<dbReference type="InterPro" id="IPR001757">
    <property type="entry name" value="P_typ_ATPase"/>
</dbReference>
<dbReference type="InterPro" id="IPR018303">
    <property type="entry name" value="ATPase_P-typ_P_site"/>
</dbReference>
<dbReference type="PANTHER" id="PTHR48085:SF5">
    <property type="entry name" value="CADMIUM_ZINC-TRANSPORTING ATPASE HMA4-RELATED"/>
    <property type="match status" value="1"/>
</dbReference>
<evidence type="ECO:0000313" key="11">
    <source>
        <dbReference type="EMBL" id="HEW46040.1"/>
    </source>
</evidence>
<gene>
    <name evidence="11" type="ORF">ENO47_05135</name>
</gene>
<dbReference type="GO" id="GO:0005524">
    <property type="term" value="F:ATP binding"/>
    <property type="evidence" value="ECO:0007669"/>
    <property type="project" value="UniProtKB-UniRule"/>
</dbReference>
<dbReference type="GO" id="GO:0046872">
    <property type="term" value="F:metal ion binding"/>
    <property type="evidence" value="ECO:0007669"/>
    <property type="project" value="UniProtKB-KW"/>
</dbReference>
<dbReference type="SFLD" id="SFLDF00027">
    <property type="entry name" value="p-type_atpase"/>
    <property type="match status" value="1"/>
</dbReference>
<evidence type="ECO:0000256" key="9">
    <source>
        <dbReference type="RuleBase" id="RU362081"/>
    </source>
</evidence>
<dbReference type="InterPro" id="IPR051014">
    <property type="entry name" value="Cation_Transport_ATPase_IB"/>
</dbReference>
<dbReference type="SUPFAM" id="SSF81653">
    <property type="entry name" value="Calcium ATPase, transduction domain A"/>
    <property type="match status" value="1"/>
</dbReference>
<dbReference type="InterPro" id="IPR023214">
    <property type="entry name" value="HAD_sf"/>
</dbReference>
<protein>
    <recommendedName>
        <fullName evidence="7">P-type Zn(2+) transporter</fullName>
        <ecNumber evidence="7">7.2.2.12</ecNumber>
    </recommendedName>
</protein>
<evidence type="ECO:0000256" key="4">
    <source>
        <dbReference type="ARBA" id="ARBA00022967"/>
    </source>
</evidence>
<dbReference type="AlphaFoldDB" id="A0A7C2V3H3"/>
<keyword evidence="3" id="KW-0812">Transmembrane</keyword>
<evidence type="ECO:0000259" key="10">
    <source>
        <dbReference type="Pfam" id="PF00122"/>
    </source>
</evidence>
<dbReference type="SUPFAM" id="SSF56784">
    <property type="entry name" value="HAD-like"/>
    <property type="match status" value="1"/>
</dbReference>
<dbReference type="GO" id="GO:0016887">
    <property type="term" value="F:ATP hydrolysis activity"/>
    <property type="evidence" value="ECO:0007669"/>
    <property type="project" value="InterPro"/>
</dbReference>
<dbReference type="Gene3D" id="3.40.50.1000">
    <property type="entry name" value="HAD superfamily/HAD-like"/>
    <property type="match status" value="1"/>
</dbReference>
<dbReference type="NCBIfam" id="TIGR01525">
    <property type="entry name" value="ATPase-IB_hvy"/>
    <property type="match status" value="1"/>
</dbReference>
<keyword evidence="9" id="KW-0547">Nucleotide-binding</keyword>
<feature type="domain" description="P-type ATPase A" evidence="10">
    <location>
        <begin position="202"/>
        <end position="299"/>
    </location>
</feature>
<evidence type="ECO:0000256" key="7">
    <source>
        <dbReference type="ARBA" id="ARBA00039097"/>
    </source>
</evidence>
<dbReference type="PROSITE" id="PS01229">
    <property type="entry name" value="COF_2"/>
    <property type="match status" value="1"/>
</dbReference>
<sequence length="691" mass="76912">MSYKIERLSPGRIRLTSYLFQYLHHPEETLRSYFSRFGGIKRVKYSKTSGKLTLEYDPDSFDLIEFLNHIENTPRDVFLEDLSRERPKVQKEEKGALKWLVLTSFGFVPYLFRSILPNPLLAGMTLLLSKPIFDKALSSLKEKRLDVHFLDSSAIVLASLTGSPLSAHTMVFLLSLGDYLSERVERKAYEKIERLFSYKEDMAWLVVGDGQAIRVKALDLKKGELIAVYASEKIPVDGVVEEGDALVNQASLTGESNPVHKKVGDKVYAGTFVEDGKLYVRVEEVGENTVVAKIAKIVEESIKEPIRVQRMAEEWANRMVLPTIGVGLLSYTLSGNIERLTSTLIIDYHTGIHLTTPLNVLSGIAKASTHGILIKSGGKLETLSKVDTFVMDKTGTLTVGHPKVEDVVGLEMSEEDVLLYAASLEQRITHPVARAIVRLAEERGLRLLPRENSKYHIGLGIEGEIEDQKFMLGSTRFMQSKRIRISQEIKGLVDKFHSEAKSVLYLVKDRKIVGLLTFRDPLREEAKDVVADLKRKGKRVVLCTGDNEGIASYMARELGIEEFYARVFPAEKARVVEELKKQGRVVAFVGDGVNDSPALTSADVGISLRSGTDIAIEVADIVIGDSLWHLLDVVDIAQETMERLKKVYRLNNLINTAGLLGSALGLIGPSVSTLINNGATLLLGLYSIKRR</sequence>
<dbReference type="EMBL" id="DSFP01000041">
    <property type="protein sequence ID" value="HEW46040.1"/>
    <property type="molecule type" value="Genomic_DNA"/>
</dbReference>
<dbReference type="Gene3D" id="3.40.1110.10">
    <property type="entry name" value="Calcium-transporting ATPase, cytoplasmic domain N"/>
    <property type="match status" value="1"/>
</dbReference>
<dbReference type="Pfam" id="PF00702">
    <property type="entry name" value="Hydrolase"/>
    <property type="match status" value="1"/>
</dbReference>
<dbReference type="InterPro" id="IPR036412">
    <property type="entry name" value="HAD-like_sf"/>
</dbReference>
<dbReference type="InterPro" id="IPR044492">
    <property type="entry name" value="P_typ_ATPase_HD_dom"/>
</dbReference>
<evidence type="ECO:0000256" key="8">
    <source>
        <dbReference type="ARBA" id="ARBA00047308"/>
    </source>
</evidence>
<proteinExistence type="inferred from homology"/>
<keyword evidence="9" id="KW-0479">Metal-binding</keyword>